<protein>
    <recommendedName>
        <fullName evidence="6">PNPLA domain-containing protein</fullName>
    </recommendedName>
</protein>
<proteinExistence type="predicted"/>
<name>A0AAN6BUQ0_FUSAU</name>
<evidence type="ECO:0008006" key="6">
    <source>
        <dbReference type="Google" id="ProtNLM"/>
    </source>
</evidence>
<evidence type="ECO:0000313" key="5">
    <source>
        <dbReference type="Proteomes" id="UP000537989"/>
    </source>
</evidence>
<keyword evidence="2" id="KW-0863">Zinc-finger</keyword>
<organism evidence="4 5">
    <name type="scientific">Fusarium austroamericanum</name>
    <dbReference type="NCBI Taxonomy" id="282268"/>
    <lineage>
        <taxon>Eukaryota</taxon>
        <taxon>Fungi</taxon>
        <taxon>Dikarya</taxon>
        <taxon>Ascomycota</taxon>
        <taxon>Pezizomycotina</taxon>
        <taxon>Sordariomycetes</taxon>
        <taxon>Hypocreomycetidae</taxon>
        <taxon>Hypocreales</taxon>
        <taxon>Nectriaceae</taxon>
        <taxon>Fusarium</taxon>
    </lineage>
</organism>
<dbReference type="EMBL" id="JAAMOD010000463">
    <property type="protein sequence ID" value="KAF5228500.1"/>
    <property type="molecule type" value="Genomic_DNA"/>
</dbReference>
<gene>
    <name evidence="4" type="ORF">FAUST_11047</name>
</gene>
<dbReference type="Gene3D" id="3.40.1090.10">
    <property type="entry name" value="Cytosolic phospholipase A2 catalytic domain"/>
    <property type="match status" value="1"/>
</dbReference>
<sequence>MAARLSEMMITTFKTLDTEDDQNSVAPRFCSLVIPLVCSIMALDAARSFFPGKWVNIFCGENDQSTRGFWGSNKNSYKLQIAEAFDVFTSTSLKCEYRGDSGVPCVNRYASHQCHQNDKGEVIGPGYYDSQLLDELVIQWENSLYSRLNALDNEIDSQDTRQARRNATWRMHREAVEGLYSVVKTLENADLMMCSWCFCNDSSEFLACGHGICNACLAEIAIPSGMDQRLKVVESCSLHTPWRLFEPPLHFFQLPVQIGPRILSLDGDSGHEVIQTAILKDVENHFGRQIPIRHFFDLIGGSGTGGLLAIGIGQGNWGLGESATSLLNLQRDSYGRMPNDAIKKVFGGDFKSQRIIGSRVSTKRKGNI</sequence>
<accession>A0AAN6BUQ0</accession>
<evidence type="ECO:0000256" key="2">
    <source>
        <dbReference type="ARBA" id="ARBA00022771"/>
    </source>
</evidence>
<keyword evidence="5" id="KW-1185">Reference proteome</keyword>
<dbReference type="Proteomes" id="UP000537989">
    <property type="component" value="Unassembled WGS sequence"/>
</dbReference>
<comment type="caution">
    <text evidence="4">The sequence shown here is derived from an EMBL/GenBank/DDBJ whole genome shotgun (WGS) entry which is preliminary data.</text>
</comment>
<evidence type="ECO:0000256" key="3">
    <source>
        <dbReference type="ARBA" id="ARBA00022833"/>
    </source>
</evidence>
<evidence type="ECO:0000256" key="1">
    <source>
        <dbReference type="ARBA" id="ARBA00022723"/>
    </source>
</evidence>
<reference evidence="4 5" key="1">
    <citation type="submission" date="2020-02" db="EMBL/GenBank/DDBJ databases">
        <title>Identification and distribution of gene clusters putatively required for synthesis of sphingolipid metabolism inhibitors in phylogenetically diverse species of the filamentous fungus Fusarium.</title>
        <authorList>
            <person name="Kim H.-S."/>
            <person name="Busman M."/>
            <person name="Brown D.W."/>
            <person name="Divon H."/>
            <person name="Uhlig S."/>
            <person name="Proctor R.H."/>
        </authorList>
    </citation>
    <scope>NUCLEOTIDE SEQUENCE [LARGE SCALE GENOMIC DNA]</scope>
    <source>
        <strain evidence="4 5">NRRL 2903</strain>
    </source>
</reference>
<keyword evidence="3" id="KW-0862">Zinc</keyword>
<dbReference type="AlphaFoldDB" id="A0AAN6BUQ0"/>
<dbReference type="InterPro" id="IPR017907">
    <property type="entry name" value="Znf_RING_CS"/>
</dbReference>
<keyword evidence="1" id="KW-0479">Metal-binding</keyword>
<evidence type="ECO:0000313" key="4">
    <source>
        <dbReference type="EMBL" id="KAF5228500.1"/>
    </source>
</evidence>
<dbReference type="PROSITE" id="PS00518">
    <property type="entry name" value="ZF_RING_1"/>
    <property type="match status" value="1"/>
</dbReference>
<dbReference type="GO" id="GO:0008270">
    <property type="term" value="F:zinc ion binding"/>
    <property type="evidence" value="ECO:0007669"/>
    <property type="project" value="UniProtKB-KW"/>
</dbReference>